<reference evidence="4 5" key="1">
    <citation type="journal article" date="2023" name="Nucleic Acids Res.">
        <title>The hologenome of Daphnia magna reveals possible DNA methylation and microbiome-mediated evolution of the host genome.</title>
        <authorList>
            <person name="Chaturvedi A."/>
            <person name="Li X."/>
            <person name="Dhandapani V."/>
            <person name="Marshall H."/>
            <person name="Kissane S."/>
            <person name="Cuenca-Cambronero M."/>
            <person name="Asole G."/>
            <person name="Calvet F."/>
            <person name="Ruiz-Romero M."/>
            <person name="Marangio P."/>
            <person name="Guigo R."/>
            <person name="Rago D."/>
            <person name="Mirbahai L."/>
            <person name="Eastwood N."/>
            <person name="Colbourne J.K."/>
            <person name="Zhou J."/>
            <person name="Mallon E."/>
            <person name="Orsini L."/>
        </authorList>
    </citation>
    <scope>NUCLEOTIDE SEQUENCE [LARGE SCALE GENOMIC DNA]</scope>
    <source>
        <strain evidence="4">LRV0_1</strain>
    </source>
</reference>
<evidence type="ECO:0000256" key="1">
    <source>
        <dbReference type="ARBA" id="ARBA00022737"/>
    </source>
</evidence>
<keyword evidence="2" id="KW-1015">Disulfide bond</keyword>
<name>A0ABR0B5J2_9CRUS</name>
<gene>
    <name evidence="4" type="ORF">OUZ56_029003</name>
</gene>
<dbReference type="SUPFAM" id="SSF57414">
    <property type="entry name" value="Hairpin loop containing domain-like"/>
    <property type="match status" value="1"/>
</dbReference>
<dbReference type="Pfam" id="PF00024">
    <property type="entry name" value="PAN_1"/>
    <property type="match status" value="1"/>
</dbReference>
<dbReference type="InterPro" id="IPR003609">
    <property type="entry name" value="Pan_app"/>
</dbReference>
<dbReference type="Proteomes" id="UP001234178">
    <property type="component" value="Unassembled WGS sequence"/>
</dbReference>
<keyword evidence="1" id="KW-0677">Repeat</keyword>
<sequence>MMGMVVGDDQGEQPIMSDLQDFYIAEPIALVTIFKYRLNCDFNGNDIEHERAHSYSQCANLCLNNALCNHFTFNLVGNHCFMKRTQADTLEKPMSHDQGICGFFPTRLKNVEM</sequence>
<evidence type="ECO:0000313" key="5">
    <source>
        <dbReference type="Proteomes" id="UP001234178"/>
    </source>
</evidence>
<proteinExistence type="predicted"/>
<dbReference type="Gene3D" id="3.50.4.10">
    <property type="entry name" value="Hepatocyte Growth Factor"/>
    <property type="match status" value="1"/>
</dbReference>
<feature type="domain" description="Apple" evidence="3">
    <location>
        <begin position="36"/>
        <end position="106"/>
    </location>
</feature>
<dbReference type="EMBL" id="JAOYFB010000040">
    <property type="protein sequence ID" value="KAK4036956.1"/>
    <property type="molecule type" value="Genomic_DNA"/>
</dbReference>
<organism evidence="4 5">
    <name type="scientific">Daphnia magna</name>
    <dbReference type="NCBI Taxonomy" id="35525"/>
    <lineage>
        <taxon>Eukaryota</taxon>
        <taxon>Metazoa</taxon>
        <taxon>Ecdysozoa</taxon>
        <taxon>Arthropoda</taxon>
        <taxon>Crustacea</taxon>
        <taxon>Branchiopoda</taxon>
        <taxon>Diplostraca</taxon>
        <taxon>Cladocera</taxon>
        <taxon>Anomopoda</taxon>
        <taxon>Daphniidae</taxon>
        <taxon>Daphnia</taxon>
    </lineage>
</organism>
<dbReference type="SMART" id="SM00223">
    <property type="entry name" value="APPLE"/>
    <property type="match status" value="1"/>
</dbReference>
<accession>A0ABR0B5J2</accession>
<evidence type="ECO:0000256" key="2">
    <source>
        <dbReference type="ARBA" id="ARBA00023157"/>
    </source>
</evidence>
<protein>
    <recommendedName>
        <fullName evidence="3">Apple domain-containing protein</fullName>
    </recommendedName>
</protein>
<evidence type="ECO:0000259" key="3">
    <source>
        <dbReference type="SMART" id="SM00223"/>
    </source>
</evidence>
<comment type="caution">
    <text evidence="4">The sequence shown here is derived from an EMBL/GenBank/DDBJ whole genome shotgun (WGS) entry which is preliminary data.</text>
</comment>
<evidence type="ECO:0000313" key="4">
    <source>
        <dbReference type="EMBL" id="KAK4036956.1"/>
    </source>
</evidence>
<keyword evidence="5" id="KW-1185">Reference proteome</keyword>
<dbReference type="InterPro" id="IPR000177">
    <property type="entry name" value="Apple"/>
</dbReference>